<evidence type="ECO:0000313" key="2">
    <source>
        <dbReference type="EMBL" id="MBW4465036.1"/>
    </source>
</evidence>
<proteinExistence type="predicted"/>
<dbReference type="AlphaFoldDB" id="A0A951P8G5"/>
<organism evidence="2 3">
    <name type="scientific">Pegethrix bostrychoides GSE-TBD4-15B</name>
    <dbReference type="NCBI Taxonomy" id="2839662"/>
    <lineage>
        <taxon>Bacteria</taxon>
        <taxon>Bacillati</taxon>
        <taxon>Cyanobacteriota</taxon>
        <taxon>Cyanophyceae</taxon>
        <taxon>Oculatellales</taxon>
        <taxon>Oculatellaceae</taxon>
        <taxon>Pegethrix</taxon>
    </lineage>
</organism>
<feature type="region of interest" description="Disordered" evidence="1">
    <location>
        <begin position="163"/>
        <end position="187"/>
    </location>
</feature>
<evidence type="ECO:0000256" key="1">
    <source>
        <dbReference type="SAM" id="MobiDB-lite"/>
    </source>
</evidence>
<reference evidence="2" key="1">
    <citation type="submission" date="2021-05" db="EMBL/GenBank/DDBJ databases">
        <authorList>
            <person name="Pietrasiak N."/>
            <person name="Ward R."/>
            <person name="Stajich J.E."/>
            <person name="Kurbessoian T."/>
        </authorList>
    </citation>
    <scope>NUCLEOTIDE SEQUENCE</scope>
    <source>
        <strain evidence="2">GSE-TBD4-15B</strain>
    </source>
</reference>
<comment type="caution">
    <text evidence="2">The sequence shown here is derived from an EMBL/GenBank/DDBJ whole genome shotgun (WGS) entry which is preliminary data.</text>
</comment>
<gene>
    <name evidence="2" type="ORF">KME07_06305</name>
</gene>
<accession>A0A951P8G5</accession>
<reference evidence="2" key="2">
    <citation type="journal article" date="2022" name="Microbiol. Resour. Announc.">
        <title>Metagenome Sequencing to Explore Phylogenomics of Terrestrial Cyanobacteria.</title>
        <authorList>
            <person name="Ward R.D."/>
            <person name="Stajich J.E."/>
            <person name="Johansen J.R."/>
            <person name="Huntemann M."/>
            <person name="Clum A."/>
            <person name="Foster B."/>
            <person name="Foster B."/>
            <person name="Roux S."/>
            <person name="Palaniappan K."/>
            <person name="Varghese N."/>
            <person name="Mukherjee S."/>
            <person name="Reddy T.B.K."/>
            <person name="Daum C."/>
            <person name="Copeland A."/>
            <person name="Chen I.A."/>
            <person name="Ivanova N.N."/>
            <person name="Kyrpides N.C."/>
            <person name="Shapiro N."/>
            <person name="Eloe-Fadrosh E.A."/>
            <person name="Pietrasiak N."/>
        </authorList>
    </citation>
    <scope>NUCLEOTIDE SEQUENCE</scope>
    <source>
        <strain evidence="2">GSE-TBD4-15B</strain>
    </source>
</reference>
<evidence type="ECO:0000313" key="3">
    <source>
        <dbReference type="Proteomes" id="UP000707356"/>
    </source>
</evidence>
<protein>
    <submittedName>
        <fullName evidence="2">Uncharacterized protein</fullName>
    </submittedName>
</protein>
<sequence length="187" mass="20912">MKADVPVLVKAGIAPSVTKQLLEQLDVKDPVSTEQNVRYDPLGVEIKLNVDDKMFKVRPVTEGRKPIIPGDPAIWIWELTPLKCGKALITIQAFVELKVPGIDDSYRKDTIVFSEEREVQINLGYTVSQAVSNYWKEISTFLFGSGSIAAGFKFWIDRKSQQEKTSEKGQDVVGFARSLPGNKKNNK</sequence>
<name>A0A951P8G5_9CYAN</name>
<dbReference type="Proteomes" id="UP000707356">
    <property type="component" value="Unassembled WGS sequence"/>
</dbReference>
<dbReference type="EMBL" id="JAHHHV010000029">
    <property type="protein sequence ID" value="MBW4465036.1"/>
    <property type="molecule type" value="Genomic_DNA"/>
</dbReference>